<name>A0A0N4VQE6_ENTVE</name>
<dbReference type="WBParaSite" id="EVEC_0001324501-mRNA-1">
    <property type="protein sequence ID" value="EVEC_0001324501-mRNA-1"/>
    <property type="gene ID" value="EVEC_0001324501"/>
</dbReference>
<evidence type="ECO:0000313" key="2">
    <source>
        <dbReference type="EMBL" id="VDD97641.1"/>
    </source>
</evidence>
<feature type="compositionally biased region" description="Basic and acidic residues" evidence="1">
    <location>
        <begin position="1"/>
        <end position="13"/>
    </location>
</feature>
<feature type="compositionally biased region" description="Basic and acidic residues" evidence="1">
    <location>
        <begin position="19"/>
        <end position="32"/>
    </location>
</feature>
<organism evidence="4">
    <name type="scientific">Enterobius vermicularis</name>
    <name type="common">Human pinworm</name>
    <dbReference type="NCBI Taxonomy" id="51028"/>
    <lineage>
        <taxon>Eukaryota</taxon>
        <taxon>Metazoa</taxon>
        <taxon>Ecdysozoa</taxon>
        <taxon>Nematoda</taxon>
        <taxon>Chromadorea</taxon>
        <taxon>Rhabditida</taxon>
        <taxon>Spirurina</taxon>
        <taxon>Oxyuridomorpha</taxon>
        <taxon>Oxyuroidea</taxon>
        <taxon>Oxyuridae</taxon>
        <taxon>Enterobius</taxon>
    </lineage>
</organism>
<keyword evidence="3" id="KW-1185">Reference proteome</keyword>
<proteinExistence type="predicted"/>
<dbReference type="AlphaFoldDB" id="A0A0N4VQE6"/>
<gene>
    <name evidence="2" type="ORF">EVEC_LOCUS12392</name>
</gene>
<accession>A0A0N4VQE6</accession>
<sequence>MAKGEEAKYVNMKDDDEFHDAVSEPTSSDKTKLSSPDSALEDSSNFLFNFRKQKYFISFRRNLGVFCDDKLEGDKVKVNNAPKMDDVANIDQNGNILETSQDKEVVICLMDLIQQISLNSLPPPLETVEKAYLFKEADKTFPKKILNSASHGSLTKMETKSETSTEVN</sequence>
<evidence type="ECO:0000313" key="3">
    <source>
        <dbReference type="Proteomes" id="UP000274131"/>
    </source>
</evidence>
<dbReference type="Proteomes" id="UP000274131">
    <property type="component" value="Unassembled WGS sequence"/>
</dbReference>
<dbReference type="EMBL" id="UXUI01014414">
    <property type="protein sequence ID" value="VDD97641.1"/>
    <property type="molecule type" value="Genomic_DNA"/>
</dbReference>
<evidence type="ECO:0000256" key="1">
    <source>
        <dbReference type="SAM" id="MobiDB-lite"/>
    </source>
</evidence>
<feature type="region of interest" description="Disordered" evidence="1">
    <location>
        <begin position="1"/>
        <end position="40"/>
    </location>
</feature>
<reference evidence="4" key="1">
    <citation type="submission" date="2017-02" db="UniProtKB">
        <authorList>
            <consortium name="WormBaseParasite"/>
        </authorList>
    </citation>
    <scope>IDENTIFICATION</scope>
</reference>
<protein>
    <submittedName>
        <fullName evidence="4">RanBD1 domain-containing protein</fullName>
    </submittedName>
</protein>
<evidence type="ECO:0000313" key="4">
    <source>
        <dbReference type="WBParaSite" id="EVEC_0001324501-mRNA-1"/>
    </source>
</evidence>
<reference evidence="2 3" key="2">
    <citation type="submission" date="2018-10" db="EMBL/GenBank/DDBJ databases">
        <authorList>
            <consortium name="Pathogen Informatics"/>
        </authorList>
    </citation>
    <scope>NUCLEOTIDE SEQUENCE [LARGE SCALE GENOMIC DNA]</scope>
</reference>